<dbReference type="InterPro" id="IPR001841">
    <property type="entry name" value="Znf_RING"/>
</dbReference>
<dbReference type="InterPro" id="IPR046527">
    <property type="entry name" value="PIR2-like_helical"/>
</dbReference>
<evidence type="ECO:0000259" key="4">
    <source>
        <dbReference type="PROSITE" id="PS50089"/>
    </source>
</evidence>
<dbReference type="InterPro" id="IPR013083">
    <property type="entry name" value="Znf_RING/FYVE/PHD"/>
</dbReference>
<evidence type="ECO:0000313" key="6">
    <source>
        <dbReference type="Proteomes" id="UP001174677"/>
    </source>
</evidence>
<protein>
    <recommendedName>
        <fullName evidence="4">RING-type domain-containing protein</fullName>
    </recommendedName>
</protein>
<keyword evidence="1" id="KW-0479">Metal-binding</keyword>
<evidence type="ECO:0000256" key="3">
    <source>
        <dbReference type="SAM" id="MobiDB-lite"/>
    </source>
</evidence>
<evidence type="ECO:0000256" key="2">
    <source>
        <dbReference type="SAM" id="Coils"/>
    </source>
</evidence>
<feature type="coiled-coil region" evidence="2">
    <location>
        <begin position="758"/>
        <end position="785"/>
    </location>
</feature>
<evidence type="ECO:0000256" key="1">
    <source>
        <dbReference type="PROSITE-ProRule" id="PRU00175"/>
    </source>
</evidence>
<dbReference type="Gene3D" id="3.30.40.10">
    <property type="entry name" value="Zinc/RING finger domain, C3HC4 (zinc finger)"/>
    <property type="match status" value="1"/>
</dbReference>
<dbReference type="Pfam" id="PF13920">
    <property type="entry name" value="zf-C3HC4_3"/>
    <property type="match status" value="1"/>
</dbReference>
<dbReference type="EMBL" id="JARPOI010000015">
    <property type="protein sequence ID" value="KAJ9154411.1"/>
    <property type="molecule type" value="Genomic_DNA"/>
</dbReference>
<keyword evidence="1" id="KW-0863">Zinc-finger</keyword>
<accession>A0ABQ9L1U5</accession>
<evidence type="ECO:0000313" key="5">
    <source>
        <dbReference type="EMBL" id="KAJ9154411.1"/>
    </source>
</evidence>
<proteinExistence type="predicted"/>
<feature type="coiled-coil region" evidence="2">
    <location>
        <begin position="575"/>
        <end position="725"/>
    </location>
</feature>
<name>A0ABQ9L1U5_HEVBR</name>
<dbReference type="CDD" id="cd23128">
    <property type="entry name" value="RING-HC_MIP1-like"/>
    <property type="match status" value="1"/>
</dbReference>
<dbReference type="Pfam" id="PF20235">
    <property type="entry name" value="PIR2-like_helical"/>
    <property type="match status" value="1"/>
</dbReference>
<organism evidence="5 6">
    <name type="scientific">Hevea brasiliensis</name>
    <name type="common">Para rubber tree</name>
    <name type="synonym">Siphonia brasiliensis</name>
    <dbReference type="NCBI Taxonomy" id="3981"/>
    <lineage>
        <taxon>Eukaryota</taxon>
        <taxon>Viridiplantae</taxon>
        <taxon>Streptophyta</taxon>
        <taxon>Embryophyta</taxon>
        <taxon>Tracheophyta</taxon>
        <taxon>Spermatophyta</taxon>
        <taxon>Magnoliopsida</taxon>
        <taxon>eudicotyledons</taxon>
        <taxon>Gunneridae</taxon>
        <taxon>Pentapetalae</taxon>
        <taxon>rosids</taxon>
        <taxon>fabids</taxon>
        <taxon>Malpighiales</taxon>
        <taxon>Euphorbiaceae</taxon>
        <taxon>Crotonoideae</taxon>
        <taxon>Micrandreae</taxon>
        <taxon>Hevea</taxon>
    </lineage>
</organism>
<gene>
    <name evidence="5" type="ORF">P3X46_027747</name>
</gene>
<dbReference type="PROSITE" id="PS50089">
    <property type="entry name" value="ZF_RING_2"/>
    <property type="match status" value="1"/>
</dbReference>
<sequence>MASMVAKATGGSCCSQVSPLHPVQEKGSRNKRKFRADPPLGDPSKVMPSPQNGFSGYEFSAEKFEAIPVHGQSSVCDLCGINQGHSDGLKLDLGLSSGVGSLEVGTSQSREELESEESHEADWSDLTESQLEELVLSNLDAILKSAIKKIVACGYTEEVATKAVLRSGLCYGCKDTVSNIVDNTLAFLRNGQEIDPSREHFFEDLQQLEKYILAELVCVLREVRPFFSTGDAMWCLLICDMNVSHACAIDGELFSGFAADGASNGTSTISTQSQMKTEAKCSELNLPNPCKLEPSVPCSPSYQSEATNNMTGVPNMTKTKNSGVLNGLVSDKDGLNSTFDPADKSFHIAGTSQPPALEEKFIVSRKVHANSTKRECMLRQKSLHLDKGYRTYGPKASRTGKLSSLILDKKLKSVSDSALKMNNASLRLSKVMGVDVSQENGSQNLSINSGCSPPASSSLGTSTMISSLSETNAPSTLSLVNTPPALPTLNTPPALAASDTELSLSLPSKSNLTPISANCNAEASNCSFTGMPYDKSLAQRVSRDKKDEMIMELAPRVQELQNQLQEWTEWANQKVMQAARRLTKDKAELKSLRQEKEEVERLKKEKQTLEENTMKKLTEMENALGKAIGQVERANSAVRRLEVENGMLRQEMEAAKLRAAESAASCQEVSKREKKTQMKFQSWEKQKTILQEELAAEKRKVTQLLQDLELAKQLQEQHEARWQQEVKMKEELILQAGSIRKEREQIEASAKSEEDTIKLKAETNLQKYKDNIRKLEKEISQTDSLKVAALRMGINESYVNRVTDVKYSTVQKEFLTPDYSVMDADFQEYSNIGGVKRERECVMCLSEEMSVVFLPCAHQVVCTTCNELHEKQGMKDCPSCRSPIQRRILVRYACS</sequence>
<keyword evidence="1" id="KW-0862">Zinc</keyword>
<dbReference type="PANTHER" id="PTHR46405:SF2">
    <property type="entry name" value="OS05G0141500 PROTEIN"/>
    <property type="match status" value="1"/>
</dbReference>
<feature type="region of interest" description="Disordered" evidence="3">
    <location>
        <begin position="1"/>
        <end position="51"/>
    </location>
</feature>
<comment type="caution">
    <text evidence="5">The sequence shown here is derived from an EMBL/GenBank/DDBJ whole genome shotgun (WGS) entry which is preliminary data.</text>
</comment>
<dbReference type="SUPFAM" id="SSF57850">
    <property type="entry name" value="RING/U-box"/>
    <property type="match status" value="1"/>
</dbReference>
<keyword evidence="2" id="KW-0175">Coiled coil</keyword>
<dbReference type="InterPro" id="IPR046934">
    <property type="entry name" value="PIR2-like"/>
</dbReference>
<feature type="domain" description="RING-type" evidence="4">
    <location>
        <begin position="841"/>
        <end position="881"/>
    </location>
</feature>
<dbReference type="PANTHER" id="PTHR46405">
    <property type="entry name" value="OS05G0141500 PROTEIN"/>
    <property type="match status" value="1"/>
</dbReference>
<dbReference type="Proteomes" id="UP001174677">
    <property type="component" value="Chromosome 15"/>
</dbReference>
<keyword evidence="6" id="KW-1185">Reference proteome</keyword>
<reference evidence="5 6" key="1">
    <citation type="journal article" date="2023" name="Plant Biotechnol. J.">
        <title>Chromosome-level wild Hevea brasiliensis genome provides new tools for genomic-assisted breeding and valuable loci to elevate rubber yield.</title>
        <authorList>
            <person name="Cheng H."/>
            <person name="Song X."/>
            <person name="Hu Y."/>
            <person name="Wu T."/>
            <person name="Yang Q."/>
            <person name="An Z."/>
            <person name="Feng S."/>
            <person name="Deng Z."/>
            <person name="Wu W."/>
            <person name="Zeng X."/>
            <person name="Tu M."/>
            <person name="Wang X."/>
            <person name="Huang H."/>
        </authorList>
    </citation>
    <scope>NUCLEOTIDE SEQUENCE [LARGE SCALE GENOMIC DNA]</scope>
    <source>
        <strain evidence="5">MT/VB/25A 57/8</strain>
    </source>
</reference>